<proteinExistence type="predicted"/>
<keyword evidence="2" id="KW-1185">Reference proteome</keyword>
<dbReference type="Proteomes" id="UP000217790">
    <property type="component" value="Unassembled WGS sequence"/>
</dbReference>
<dbReference type="AlphaFoldDB" id="A0A2H3DQE0"/>
<evidence type="ECO:0000313" key="1">
    <source>
        <dbReference type="EMBL" id="PBK97425.1"/>
    </source>
</evidence>
<reference evidence="2" key="1">
    <citation type="journal article" date="2017" name="Nat. Ecol. Evol.">
        <title>Genome expansion and lineage-specific genetic innovations in the forest pathogenic fungi Armillaria.</title>
        <authorList>
            <person name="Sipos G."/>
            <person name="Prasanna A.N."/>
            <person name="Walter M.C."/>
            <person name="O'Connor E."/>
            <person name="Balint B."/>
            <person name="Krizsan K."/>
            <person name="Kiss B."/>
            <person name="Hess J."/>
            <person name="Varga T."/>
            <person name="Slot J."/>
            <person name="Riley R."/>
            <person name="Boka B."/>
            <person name="Rigling D."/>
            <person name="Barry K."/>
            <person name="Lee J."/>
            <person name="Mihaltcheva S."/>
            <person name="LaButti K."/>
            <person name="Lipzen A."/>
            <person name="Waldron R."/>
            <person name="Moloney N.M."/>
            <person name="Sperisen C."/>
            <person name="Kredics L."/>
            <person name="Vagvoelgyi C."/>
            <person name="Patrignani A."/>
            <person name="Fitzpatrick D."/>
            <person name="Nagy I."/>
            <person name="Doyle S."/>
            <person name="Anderson J.B."/>
            <person name="Grigoriev I.V."/>
            <person name="Gueldener U."/>
            <person name="Muensterkoetter M."/>
            <person name="Nagy L.G."/>
        </authorList>
    </citation>
    <scope>NUCLEOTIDE SEQUENCE [LARGE SCALE GENOMIC DNA]</scope>
    <source>
        <strain evidence="2">Ar21-2</strain>
    </source>
</reference>
<evidence type="ECO:0000313" key="2">
    <source>
        <dbReference type="Proteomes" id="UP000217790"/>
    </source>
</evidence>
<protein>
    <submittedName>
        <fullName evidence="1">Uncharacterized protein</fullName>
    </submittedName>
</protein>
<name>A0A2H3DQE0_ARMGA</name>
<dbReference type="InParanoid" id="A0A2H3DQE0"/>
<accession>A0A2H3DQE0</accession>
<organism evidence="1 2">
    <name type="scientific">Armillaria gallica</name>
    <name type="common">Bulbous honey fungus</name>
    <name type="synonym">Armillaria bulbosa</name>
    <dbReference type="NCBI Taxonomy" id="47427"/>
    <lineage>
        <taxon>Eukaryota</taxon>
        <taxon>Fungi</taxon>
        <taxon>Dikarya</taxon>
        <taxon>Basidiomycota</taxon>
        <taxon>Agaricomycotina</taxon>
        <taxon>Agaricomycetes</taxon>
        <taxon>Agaricomycetidae</taxon>
        <taxon>Agaricales</taxon>
        <taxon>Marasmiineae</taxon>
        <taxon>Physalacriaceae</taxon>
        <taxon>Armillaria</taxon>
    </lineage>
</organism>
<sequence length="157" mass="17552">MNNIHHTVTVKNLVTDIRQLTKGGGGGNKHLPKPKPLWSFVLATRHPADGVRDVGKPNRALRMGRESLHHQLMRLSRKVEELSHFGKKVSEKSSKRVTLVFNLRTCLVSVGVLISALERHGCPHEIWFFTRVAERGIPALLGPSTPTFNALQRVESD</sequence>
<dbReference type="EMBL" id="KZ293649">
    <property type="protein sequence ID" value="PBK97425.1"/>
    <property type="molecule type" value="Genomic_DNA"/>
</dbReference>
<gene>
    <name evidence="1" type="ORF">ARMGADRAFT_1026957</name>
</gene>